<organism evidence="1 2">
    <name type="scientific">Stereocaulon virgatum</name>
    <dbReference type="NCBI Taxonomy" id="373712"/>
    <lineage>
        <taxon>Eukaryota</taxon>
        <taxon>Fungi</taxon>
        <taxon>Dikarya</taxon>
        <taxon>Ascomycota</taxon>
        <taxon>Pezizomycotina</taxon>
        <taxon>Lecanoromycetes</taxon>
        <taxon>OSLEUM clade</taxon>
        <taxon>Lecanoromycetidae</taxon>
        <taxon>Lecanorales</taxon>
        <taxon>Lecanorineae</taxon>
        <taxon>Stereocaulaceae</taxon>
        <taxon>Stereocaulon</taxon>
    </lineage>
</organism>
<reference evidence="1 2" key="1">
    <citation type="submission" date="2024-09" db="EMBL/GenBank/DDBJ databases">
        <title>Rethinking Asexuality: The Enigmatic Case of Functional Sexual Genes in Lepraria (Stereocaulaceae).</title>
        <authorList>
            <person name="Doellman M."/>
            <person name="Sun Y."/>
            <person name="Barcenas-Pena A."/>
            <person name="Lumbsch H.T."/>
            <person name="Grewe F."/>
        </authorList>
    </citation>
    <scope>NUCLEOTIDE SEQUENCE [LARGE SCALE GENOMIC DNA]</scope>
    <source>
        <strain evidence="1 2">Mercado 3170</strain>
    </source>
</reference>
<gene>
    <name evidence="1" type="ORF">N7G274_003623</name>
</gene>
<keyword evidence="2" id="KW-1185">Reference proteome</keyword>
<evidence type="ECO:0000313" key="1">
    <source>
        <dbReference type="EMBL" id="KAL2043317.1"/>
    </source>
</evidence>
<protein>
    <submittedName>
        <fullName evidence="1">Uncharacterized protein</fullName>
    </submittedName>
</protein>
<comment type="caution">
    <text evidence="1">The sequence shown here is derived from an EMBL/GenBank/DDBJ whole genome shotgun (WGS) entry which is preliminary data.</text>
</comment>
<name>A0ABR4ABU2_9LECA</name>
<sequence>MSSNVPFDTCGLVSYASTFLAELIDYLKQPNADWLVTSLKPHRATCFDFHMYKRPANFNRELHGVSSTVSDGRIVIRRSNCLANLWPATSPFATSVSRHTWVATILIDQPAGVADSLYMRSWWSMLKLSR</sequence>
<dbReference type="Proteomes" id="UP001590950">
    <property type="component" value="Unassembled WGS sequence"/>
</dbReference>
<accession>A0ABR4ABU2</accession>
<evidence type="ECO:0000313" key="2">
    <source>
        <dbReference type="Proteomes" id="UP001590950"/>
    </source>
</evidence>
<proteinExistence type="predicted"/>
<dbReference type="EMBL" id="JBEFKJ010000011">
    <property type="protein sequence ID" value="KAL2043317.1"/>
    <property type="molecule type" value="Genomic_DNA"/>
</dbReference>